<sequence>MDVRGAVAVVTGASSGIGAATALRLHEAGARLVLHGRDGDRLDALAERTGGVAVRADFAEPGAVEAAAEEIAARAGRVDVLVNNAGMGYAGPVSGMSGADVRRLLSVNLAAPVELTRALLPALLDCPRSVVVFVTSIAGRAGVAGESVYSATKAGVDVFAESLRLELAGTGVRVGVVVPGVVDTEFFARRGRPYQRRSPRPVPADKVAAAVLGAITAERAEQYVPRWLRLPIAVRGTVPSVYRALSARFGGSAEFPESFRHWKR</sequence>
<protein>
    <submittedName>
        <fullName evidence="5">2-hydroxycyclohexanecarboxyl-CoA dehydrogenase</fullName>
    </submittedName>
</protein>
<dbReference type="PROSITE" id="PS00061">
    <property type="entry name" value="ADH_SHORT"/>
    <property type="match status" value="1"/>
</dbReference>
<dbReference type="InterPro" id="IPR002347">
    <property type="entry name" value="SDR_fam"/>
</dbReference>
<reference evidence="5 6" key="1">
    <citation type="submission" date="2014-07" db="EMBL/GenBank/DDBJ databases">
        <title>Whole Genome Sequence of the Amycolatopsis methanolica 239.</title>
        <authorList>
            <person name="Tang B."/>
        </authorList>
    </citation>
    <scope>NUCLEOTIDE SEQUENCE [LARGE SCALE GENOMIC DNA]</scope>
    <source>
        <strain evidence="5 6">239</strain>
    </source>
</reference>
<dbReference type="PANTHER" id="PTHR44196:SF1">
    <property type="entry name" value="DEHYDROGENASE_REDUCTASE SDR FAMILY MEMBER 7B"/>
    <property type="match status" value="1"/>
</dbReference>
<dbReference type="SMART" id="SM00822">
    <property type="entry name" value="PKS_KR"/>
    <property type="match status" value="1"/>
</dbReference>
<dbReference type="InterPro" id="IPR020904">
    <property type="entry name" value="Sc_DH/Rdtase_CS"/>
</dbReference>
<gene>
    <name evidence="5" type="ORF">AMETH_4088</name>
</gene>
<dbReference type="CDD" id="cd05233">
    <property type="entry name" value="SDR_c"/>
    <property type="match status" value="1"/>
</dbReference>
<dbReference type="STRING" id="1068978.AMETH_4088"/>
<evidence type="ECO:0000313" key="5">
    <source>
        <dbReference type="EMBL" id="AIJ24180.1"/>
    </source>
</evidence>
<dbReference type="RefSeq" id="WP_017983020.1">
    <property type="nucleotide sequence ID" value="NZ_AQUL01000001.1"/>
</dbReference>
<evidence type="ECO:0000259" key="4">
    <source>
        <dbReference type="SMART" id="SM00822"/>
    </source>
</evidence>
<dbReference type="Gene3D" id="3.40.50.720">
    <property type="entry name" value="NAD(P)-binding Rossmann-like Domain"/>
    <property type="match status" value="1"/>
</dbReference>
<dbReference type="PANTHER" id="PTHR44196">
    <property type="entry name" value="DEHYDROGENASE/REDUCTASE SDR FAMILY MEMBER 7B"/>
    <property type="match status" value="1"/>
</dbReference>
<dbReference type="EMBL" id="CP009110">
    <property type="protein sequence ID" value="AIJ24180.1"/>
    <property type="molecule type" value="Genomic_DNA"/>
</dbReference>
<dbReference type="InterPro" id="IPR057326">
    <property type="entry name" value="KR_dom"/>
</dbReference>
<dbReference type="OrthoDB" id="5178125at2"/>
<evidence type="ECO:0000256" key="1">
    <source>
        <dbReference type="ARBA" id="ARBA00006484"/>
    </source>
</evidence>
<dbReference type="eggNOG" id="COG0300">
    <property type="taxonomic scope" value="Bacteria"/>
</dbReference>
<dbReference type="AlphaFoldDB" id="A0A076MZZ2"/>
<keyword evidence="6" id="KW-1185">Reference proteome</keyword>
<dbReference type="PRINTS" id="PR00081">
    <property type="entry name" value="GDHRDH"/>
</dbReference>
<dbReference type="SUPFAM" id="SSF51735">
    <property type="entry name" value="NAD(P)-binding Rossmann-fold domains"/>
    <property type="match status" value="1"/>
</dbReference>
<dbReference type="Proteomes" id="UP000062973">
    <property type="component" value="Chromosome"/>
</dbReference>
<dbReference type="PRINTS" id="PR00080">
    <property type="entry name" value="SDRFAMILY"/>
</dbReference>
<name>A0A076MZZ2_AMYME</name>
<accession>A0A076MZZ2</accession>
<dbReference type="Pfam" id="PF00106">
    <property type="entry name" value="adh_short"/>
    <property type="match status" value="1"/>
</dbReference>
<proteinExistence type="inferred from homology"/>
<dbReference type="GO" id="GO:0016020">
    <property type="term" value="C:membrane"/>
    <property type="evidence" value="ECO:0007669"/>
    <property type="project" value="TreeGrafter"/>
</dbReference>
<comment type="similarity">
    <text evidence="1 3">Belongs to the short-chain dehydrogenases/reductases (SDR) family.</text>
</comment>
<evidence type="ECO:0000256" key="3">
    <source>
        <dbReference type="RuleBase" id="RU000363"/>
    </source>
</evidence>
<dbReference type="KEGG" id="amq:AMETH_4088"/>
<dbReference type="GO" id="GO:0016491">
    <property type="term" value="F:oxidoreductase activity"/>
    <property type="evidence" value="ECO:0007669"/>
    <property type="project" value="UniProtKB-KW"/>
</dbReference>
<dbReference type="InterPro" id="IPR036291">
    <property type="entry name" value="NAD(P)-bd_dom_sf"/>
</dbReference>
<keyword evidence="2" id="KW-0560">Oxidoreductase</keyword>
<dbReference type="PATRIC" id="fig|1068978.7.peg.4381"/>
<feature type="domain" description="Ketoreductase" evidence="4">
    <location>
        <begin position="6"/>
        <end position="185"/>
    </location>
</feature>
<organism evidence="5 6">
    <name type="scientific">Amycolatopsis methanolica 239</name>
    <dbReference type="NCBI Taxonomy" id="1068978"/>
    <lineage>
        <taxon>Bacteria</taxon>
        <taxon>Bacillati</taxon>
        <taxon>Actinomycetota</taxon>
        <taxon>Actinomycetes</taxon>
        <taxon>Pseudonocardiales</taxon>
        <taxon>Pseudonocardiaceae</taxon>
        <taxon>Amycolatopsis</taxon>
        <taxon>Amycolatopsis methanolica group</taxon>
    </lineage>
</organism>
<evidence type="ECO:0000256" key="2">
    <source>
        <dbReference type="ARBA" id="ARBA00023002"/>
    </source>
</evidence>
<evidence type="ECO:0000313" key="6">
    <source>
        <dbReference type="Proteomes" id="UP000062973"/>
    </source>
</evidence>
<dbReference type="HOGENOM" id="CLU_010194_2_1_11"/>